<dbReference type="GO" id="GO:0043682">
    <property type="term" value="F:P-type divalent copper transporter activity"/>
    <property type="evidence" value="ECO:0007669"/>
    <property type="project" value="TreeGrafter"/>
</dbReference>
<reference evidence="18 19" key="1">
    <citation type="journal article" date="2023" name="Nat. Commun.">
        <title>Origin of minicircular mitochondrial genomes in red algae.</title>
        <authorList>
            <person name="Lee Y."/>
            <person name="Cho C.H."/>
            <person name="Lee Y.M."/>
            <person name="Park S.I."/>
            <person name="Yang J.H."/>
            <person name="West J.A."/>
            <person name="Bhattacharya D."/>
            <person name="Yoon H.S."/>
        </authorList>
    </citation>
    <scope>NUCLEOTIDE SEQUENCE [LARGE SCALE GENOMIC DNA]</scope>
    <source>
        <strain evidence="18 19">CCMP1338</strain>
        <tissue evidence="18">Whole cell</tissue>
    </source>
</reference>
<sequence length="1243" mass="133460">MGKFLLEVQGMTCGSCVKRVTESLEGLNGVESAKVDLDSNTAAVVGNVDVQELIRAVAETGKQATLKKPANVVMTVKGMTCNGCVKRVAEALQKVRGVDEVTVSLDKELAVVAGAASADMLLEAVRSVGKTATLQIDKQAKAFTVVGVTKMTCNGCRKKIQQALEDVPGVSGVFVSLAEQLAVVEGNVDGEVVIAAIAEAGKSPTILYRSLDGDLILPLTVSSNQSDSKKVISSVLEVSGVREVRVQLEENFILVIGTDFSWESVSRSIEIWDVVATELFPSATDENLKSDEVVTIPQTPVIVEKEIPLLRANGQEESLQQTSPVSDESWRGDVAGDLCTPLQSQNMSVIDDRSSAHLKVTGMTCSSCVGIVEKVLNGVPGVLSAKVNLMASRAAVRYDPTKVSVQTIVDAVNSSGYGAEKVEISSDLQILIRFFDGEELAGKAMRQIQRDYPQVMCSIVEEGKRSRWKSAGNLFDGIGPPRRGTILKVVIGRDTVNELAHGNVFIQIYEDVQNNPSLGRFEIVPASDPQMFGDRNPAFVLAQSERTYLMRFAAALLLSIPIFVINFLSEDASVRVRREFIQWVFATPVQFGCGWIFYRGAYYALKNRRANMDTLIALGSSVAYFFSTAVLLANLVATDSLPERTIFDTSVLLITLVLFGKWLETIAKRKAADGVTELNNLRPPTATFLKKVGSEFQVAYKNISVELALPGDVVRVLPGERCSVDGIIVAGRSSINESVMTGESELVTKAVEDSVFAGSVNVSNLLVVKAVSVGNDTLLSRVASLVDEAQTSRAKIEDFADRVSAVFVPVVVSLSAITTLIWALLCVFHAVPAEWYADEGLVLFSLSFGLAVLVVACPCALGLATPTVVMVATAVAARYKVLFKHGGTSLESTEKVDHVVFDKTGTLTMGRPHVSSLKLLHTAIDENDLLEATASVEEASSHPLAKAIYRFIREDRGIKTGSTLRWLQESEGCGVSGVLGDGRRVDVGRARWISEVTGGKELTAEVLGSRKAVSTAVVAIDGVPLAIFSLQDELRPEARAVVSRLQDKMKVTTHMVTGDSPSVAESVATAVNIPRENVVSEALPWGKIERVRELKGGNHSVAFIGDGINDAPAIAEADVGIALGAGTHIAMATASVVLVNSNLEDALIAIDIAKKAFKKVRMNFFWALCYNALALPIAAGALYPVTHTKLPPIVAASMMALSSVSVIGNSLLLRRYRPPHVYNGGGRIEEDFPRHQNHGYEEV</sequence>
<dbReference type="Proteomes" id="UP001157974">
    <property type="component" value="Unassembled WGS sequence"/>
</dbReference>
<feature type="transmembrane region" description="Helical" evidence="16">
    <location>
        <begin position="1164"/>
        <end position="1186"/>
    </location>
</feature>
<evidence type="ECO:0000256" key="3">
    <source>
        <dbReference type="ARBA" id="ARBA00022448"/>
    </source>
</evidence>
<dbReference type="InterPro" id="IPR059000">
    <property type="entry name" value="ATPase_P-type_domA"/>
</dbReference>
<evidence type="ECO:0000256" key="6">
    <source>
        <dbReference type="ARBA" id="ARBA00022737"/>
    </source>
</evidence>
<evidence type="ECO:0000313" key="18">
    <source>
        <dbReference type="EMBL" id="KAJ8902569.1"/>
    </source>
</evidence>
<dbReference type="Pfam" id="PF00403">
    <property type="entry name" value="HMA"/>
    <property type="match status" value="4"/>
</dbReference>
<dbReference type="InterPro" id="IPR036412">
    <property type="entry name" value="HAD-like_sf"/>
</dbReference>
<feature type="transmembrane region" description="Helical" evidence="16">
    <location>
        <begin position="803"/>
        <end position="831"/>
    </location>
</feature>
<dbReference type="Pfam" id="PF00702">
    <property type="entry name" value="Hydrolase"/>
    <property type="match status" value="1"/>
</dbReference>
<gene>
    <name evidence="18" type="ORF">NDN08_006970</name>
</gene>
<dbReference type="GO" id="GO:0012505">
    <property type="term" value="C:endomembrane system"/>
    <property type="evidence" value="ECO:0007669"/>
    <property type="project" value="UniProtKB-SubCell"/>
</dbReference>
<feature type="domain" description="HMA" evidence="17">
    <location>
        <begin position="142"/>
        <end position="205"/>
    </location>
</feature>
<evidence type="ECO:0000256" key="1">
    <source>
        <dbReference type="ARBA" id="ARBA00004127"/>
    </source>
</evidence>
<dbReference type="InterPro" id="IPR023214">
    <property type="entry name" value="HAD_sf"/>
</dbReference>
<dbReference type="PROSITE" id="PS01047">
    <property type="entry name" value="HMA_1"/>
    <property type="match status" value="4"/>
</dbReference>
<feature type="transmembrane region" description="Helical" evidence="16">
    <location>
        <begin position="1192"/>
        <end position="1213"/>
    </location>
</feature>
<feature type="transmembrane region" description="Helical" evidence="16">
    <location>
        <begin position="548"/>
        <end position="568"/>
    </location>
</feature>
<keyword evidence="9 16" id="KW-0067">ATP-binding</keyword>
<comment type="similarity">
    <text evidence="2 16">Belongs to the cation transport ATPase (P-type) (TC 3.A.3) family. Type IB subfamily.</text>
</comment>
<feature type="domain" description="HMA" evidence="17">
    <location>
        <begin position="2"/>
        <end position="65"/>
    </location>
</feature>
<keyword evidence="19" id="KW-1185">Reference proteome</keyword>
<name>A0AAV8UJ88_9RHOD</name>
<dbReference type="InterPro" id="IPR008250">
    <property type="entry name" value="ATPase_P-typ_transduc_dom_A_sf"/>
</dbReference>
<evidence type="ECO:0000256" key="9">
    <source>
        <dbReference type="ARBA" id="ARBA00022840"/>
    </source>
</evidence>
<evidence type="ECO:0000256" key="15">
    <source>
        <dbReference type="ARBA" id="ARBA00023136"/>
    </source>
</evidence>
<dbReference type="SUPFAM" id="SSF56784">
    <property type="entry name" value="HAD-like"/>
    <property type="match status" value="1"/>
</dbReference>
<dbReference type="InterPro" id="IPR006122">
    <property type="entry name" value="HMA_Cu_ion-bd"/>
</dbReference>
<dbReference type="GO" id="GO:0005507">
    <property type="term" value="F:copper ion binding"/>
    <property type="evidence" value="ECO:0007669"/>
    <property type="project" value="InterPro"/>
</dbReference>
<feature type="transmembrane region" description="Helical" evidence="16">
    <location>
        <begin position="843"/>
        <end position="876"/>
    </location>
</feature>
<protein>
    <recommendedName>
        <fullName evidence="17">HMA domain-containing protein</fullName>
    </recommendedName>
</protein>
<dbReference type="InterPro" id="IPR036163">
    <property type="entry name" value="HMA_dom_sf"/>
</dbReference>
<dbReference type="PRINTS" id="PR00942">
    <property type="entry name" value="CUATPASEI"/>
</dbReference>
<evidence type="ECO:0000256" key="12">
    <source>
        <dbReference type="ARBA" id="ARBA00022989"/>
    </source>
</evidence>
<dbReference type="PRINTS" id="PR00119">
    <property type="entry name" value="CATATPASE"/>
</dbReference>
<dbReference type="PANTHER" id="PTHR43520:SF8">
    <property type="entry name" value="P-TYPE CU(+) TRANSPORTER"/>
    <property type="match status" value="1"/>
</dbReference>
<dbReference type="PROSITE" id="PS50846">
    <property type="entry name" value="HMA_2"/>
    <property type="match status" value="4"/>
</dbReference>
<evidence type="ECO:0000256" key="7">
    <source>
        <dbReference type="ARBA" id="ARBA00022741"/>
    </source>
</evidence>
<keyword evidence="8" id="KW-0187">Copper transport</keyword>
<dbReference type="InterPro" id="IPR027256">
    <property type="entry name" value="P-typ_ATPase_IB"/>
</dbReference>
<dbReference type="SUPFAM" id="SSF81665">
    <property type="entry name" value="Calcium ATPase, transmembrane domain M"/>
    <property type="match status" value="1"/>
</dbReference>
<dbReference type="PANTHER" id="PTHR43520">
    <property type="entry name" value="ATP7, ISOFORM B"/>
    <property type="match status" value="1"/>
</dbReference>
<dbReference type="GO" id="GO:0055070">
    <property type="term" value="P:copper ion homeostasis"/>
    <property type="evidence" value="ECO:0007669"/>
    <property type="project" value="TreeGrafter"/>
</dbReference>
<evidence type="ECO:0000256" key="8">
    <source>
        <dbReference type="ARBA" id="ARBA00022796"/>
    </source>
</evidence>
<dbReference type="InterPro" id="IPR017969">
    <property type="entry name" value="Heavy-metal-associated_CS"/>
</dbReference>
<evidence type="ECO:0000256" key="11">
    <source>
        <dbReference type="ARBA" id="ARBA00022967"/>
    </source>
</evidence>
<evidence type="ECO:0000313" key="19">
    <source>
        <dbReference type="Proteomes" id="UP001157974"/>
    </source>
</evidence>
<dbReference type="SUPFAM" id="SSF55008">
    <property type="entry name" value="HMA, heavy metal-associated domain"/>
    <property type="match status" value="4"/>
</dbReference>
<dbReference type="InterPro" id="IPR023298">
    <property type="entry name" value="ATPase_P-typ_TM_dom_sf"/>
</dbReference>
<dbReference type="GO" id="GO:0016020">
    <property type="term" value="C:membrane"/>
    <property type="evidence" value="ECO:0007669"/>
    <property type="project" value="UniProtKB-SubCell"/>
</dbReference>
<evidence type="ECO:0000256" key="10">
    <source>
        <dbReference type="ARBA" id="ARBA00022842"/>
    </source>
</evidence>
<evidence type="ECO:0000256" key="2">
    <source>
        <dbReference type="ARBA" id="ARBA00006024"/>
    </source>
</evidence>
<dbReference type="AlphaFoldDB" id="A0AAV8UJ88"/>
<dbReference type="PRINTS" id="PR00943">
    <property type="entry name" value="CUATPASE"/>
</dbReference>
<keyword evidence="11" id="KW-1278">Translocase</keyword>
<dbReference type="EMBL" id="JAMWBK010000009">
    <property type="protein sequence ID" value="KAJ8902569.1"/>
    <property type="molecule type" value="Genomic_DNA"/>
</dbReference>
<dbReference type="CDD" id="cd00371">
    <property type="entry name" value="HMA"/>
    <property type="match status" value="4"/>
</dbReference>
<dbReference type="SFLD" id="SFLDG00002">
    <property type="entry name" value="C1.7:_P-type_atpase_like"/>
    <property type="match status" value="1"/>
</dbReference>
<accession>A0AAV8UJ88</accession>
<keyword evidence="10" id="KW-0460">Magnesium</keyword>
<dbReference type="FunFam" id="2.70.150.10:FF:000002">
    <property type="entry name" value="Copper-transporting ATPase 1, putative"/>
    <property type="match status" value="1"/>
</dbReference>
<keyword evidence="3" id="KW-0813">Transport</keyword>
<evidence type="ECO:0000256" key="5">
    <source>
        <dbReference type="ARBA" id="ARBA00022723"/>
    </source>
</evidence>
<keyword evidence="15 16" id="KW-0472">Membrane</keyword>
<feature type="transmembrane region" description="Helical" evidence="16">
    <location>
        <begin position="610"/>
        <end position="633"/>
    </location>
</feature>
<comment type="subcellular location">
    <subcellularLocation>
        <location evidence="1">Endomembrane system</location>
        <topology evidence="1">Multi-pass membrane protein</topology>
    </subcellularLocation>
    <subcellularLocation>
        <location evidence="16">Membrane</location>
    </subcellularLocation>
</comment>
<dbReference type="InterPro" id="IPR023299">
    <property type="entry name" value="ATPase_P-typ_cyto_dom_N"/>
</dbReference>
<dbReference type="NCBIfam" id="TIGR01494">
    <property type="entry name" value="ATPase_P-type"/>
    <property type="match status" value="1"/>
</dbReference>
<keyword evidence="14" id="KW-0406">Ion transport</keyword>
<evidence type="ECO:0000256" key="14">
    <source>
        <dbReference type="ARBA" id="ARBA00023065"/>
    </source>
</evidence>
<keyword evidence="4 16" id="KW-0812">Transmembrane</keyword>
<dbReference type="Gene3D" id="3.40.1110.10">
    <property type="entry name" value="Calcium-transporting ATPase, cytoplasmic domain N"/>
    <property type="match status" value="1"/>
</dbReference>
<dbReference type="InterPro" id="IPR006121">
    <property type="entry name" value="HMA_dom"/>
</dbReference>
<dbReference type="Gene3D" id="2.70.150.10">
    <property type="entry name" value="Calcium-transporting ATPase, cytoplasmic transduction domain A"/>
    <property type="match status" value="1"/>
</dbReference>
<dbReference type="NCBIfam" id="TIGR00003">
    <property type="entry name" value="copper ion binding protein"/>
    <property type="match status" value="2"/>
</dbReference>
<evidence type="ECO:0000256" key="4">
    <source>
        <dbReference type="ARBA" id="ARBA00022692"/>
    </source>
</evidence>
<keyword evidence="6" id="KW-0677">Repeat</keyword>
<dbReference type="FunFam" id="3.30.70.100:FF:000005">
    <property type="entry name" value="Copper-exporting P-type ATPase A"/>
    <property type="match status" value="1"/>
</dbReference>
<feature type="domain" description="HMA" evidence="17">
    <location>
        <begin position="70"/>
        <end position="133"/>
    </location>
</feature>
<keyword evidence="12 16" id="KW-1133">Transmembrane helix</keyword>
<comment type="caution">
    <text evidence="18">The sequence shown here is derived from an EMBL/GenBank/DDBJ whole genome shotgun (WGS) entry which is preliminary data.</text>
</comment>
<dbReference type="SFLD" id="SFLDF00027">
    <property type="entry name" value="p-type_atpase"/>
    <property type="match status" value="1"/>
</dbReference>
<feature type="transmembrane region" description="Helical" evidence="16">
    <location>
        <begin position="645"/>
        <end position="663"/>
    </location>
</feature>
<dbReference type="GO" id="GO:0016887">
    <property type="term" value="F:ATP hydrolysis activity"/>
    <property type="evidence" value="ECO:0007669"/>
    <property type="project" value="InterPro"/>
</dbReference>
<dbReference type="Gene3D" id="3.40.50.1000">
    <property type="entry name" value="HAD superfamily/HAD-like"/>
    <property type="match status" value="1"/>
</dbReference>
<dbReference type="SUPFAM" id="SSF81653">
    <property type="entry name" value="Calcium ATPase, transduction domain A"/>
    <property type="match status" value="1"/>
</dbReference>
<dbReference type="SFLD" id="SFLDS00003">
    <property type="entry name" value="Haloacid_Dehalogenase"/>
    <property type="match status" value="1"/>
</dbReference>
<dbReference type="PROSITE" id="PS01229">
    <property type="entry name" value="COF_2"/>
    <property type="match status" value="1"/>
</dbReference>
<evidence type="ECO:0000259" key="17">
    <source>
        <dbReference type="PROSITE" id="PS50846"/>
    </source>
</evidence>
<dbReference type="PROSITE" id="PS00154">
    <property type="entry name" value="ATPASE_E1_E2"/>
    <property type="match status" value="1"/>
</dbReference>
<organism evidence="18 19">
    <name type="scientific">Rhodosorus marinus</name>
    <dbReference type="NCBI Taxonomy" id="101924"/>
    <lineage>
        <taxon>Eukaryota</taxon>
        <taxon>Rhodophyta</taxon>
        <taxon>Stylonematophyceae</taxon>
        <taxon>Stylonematales</taxon>
        <taxon>Stylonemataceae</taxon>
        <taxon>Rhodosorus</taxon>
    </lineage>
</organism>
<keyword evidence="13" id="KW-0186">Copper</keyword>
<keyword evidence="5 16" id="KW-0479">Metal-binding</keyword>
<dbReference type="GO" id="GO:0005524">
    <property type="term" value="F:ATP binding"/>
    <property type="evidence" value="ECO:0007669"/>
    <property type="project" value="UniProtKB-UniRule"/>
</dbReference>
<evidence type="ECO:0000256" key="13">
    <source>
        <dbReference type="ARBA" id="ARBA00023008"/>
    </source>
</evidence>
<dbReference type="InterPro" id="IPR018303">
    <property type="entry name" value="ATPase_P-typ_P_site"/>
</dbReference>
<dbReference type="Pfam" id="PF00122">
    <property type="entry name" value="E1-E2_ATPase"/>
    <property type="match status" value="1"/>
</dbReference>
<dbReference type="InterPro" id="IPR001757">
    <property type="entry name" value="P_typ_ATPase"/>
</dbReference>
<dbReference type="InterPro" id="IPR044492">
    <property type="entry name" value="P_typ_ATPase_HD_dom"/>
</dbReference>
<evidence type="ECO:0000256" key="16">
    <source>
        <dbReference type="RuleBase" id="RU362081"/>
    </source>
</evidence>
<keyword evidence="7 16" id="KW-0547">Nucleotide-binding</keyword>
<dbReference type="Gene3D" id="3.30.70.100">
    <property type="match status" value="4"/>
</dbReference>
<proteinExistence type="inferred from homology"/>
<dbReference type="NCBIfam" id="TIGR01525">
    <property type="entry name" value="ATPase-IB_hvy"/>
    <property type="match status" value="1"/>
</dbReference>
<feature type="domain" description="HMA" evidence="17">
    <location>
        <begin position="354"/>
        <end position="420"/>
    </location>
</feature>